<dbReference type="EMBL" id="JACASE010000005">
    <property type="protein sequence ID" value="KAF6466132.1"/>
    <property type="molecule type" value="Genomic_DNA"/>
</dbReference>
<protein>
    <submittedName>
        <fullName evidence="2">Uncharacterized protein</fullName>
    </submittedName>
</protein>
<accession>A0A7J8H2Y9</accession>
<gene>
    <name evidence="2" type="ORF">HJG63_011423</name>
</gene>
<evidence type="ECO:0000313" key="3">
    <source>
        <dbReference type="Proteomes" id="UP000593571"/>
    </source>
</evidence>
<dbReference type="AlphaFoldDB" id="A0A7J8H2Y9"/>
<dbReference type="Proteomes" id="UP000593571">
    <property type="component" value="Unassembled WGS sequence"/>
</dbReference>
<feature type="region of interest" description="Disordered" evidence="1">
    <location>
        <begin position="86"/>
        <end position="119"/>
    </location>
</feature>
<evidence type="ECO:0000256" key="1">
    <source>
        <dbReference type="SAM" id="MobiDB-lite"/>
    </source>
</evidence>
<organism evidence="2 3">
    <name type="scientific">Rousettus aegyptiacus</name>
    <name type="common">Egyptian fruit bat</name>
    <name type="synonym">Pteropus aegyptiacus</name>
    <dbReference type="NCBI Taxonomy" id="9407"/>
    <lineage>
        <taxon>Eukaryota</taxon>
        <taxon>Metazoa</taxon>
        <taxon>Chordata</taxon>
        <taxon>Craniata</taxon>
        <taxon>Vertebrata</taxon>
        <taxon>Euteleostomi</taxon>
        <taxon>Mammalia</taxon>
        <taxon>Eutheria</taxon>
        <taxon>Laurasiatheria</taxon>
        <taxon>Chiroptera</taxon>
        <taxon>Yinpterochiroptera</taxon>
        <taxon>Pteropodoidea</taxon>
        <taxon>Pteropodidae</taxon>
        <taxon>Rousettinae</taxon>
        <taxon>Rousettus</taxon>
    </lineage>
</organism>
<comment type="caution">
    <text evidence="2">The sequence shown here is derived from an EMBL/GenBank/DDBJ whole genome shotgun (WGS) entry which is preliminary data.</text>
</comment>
<keyword evidence="3" id="KW-1185">Reference proteome</keyword>
<name>A0A7J8H2Y9_ROUAE</name>
<feature type="compositionally biased region" description="Basic and acidic residues" evidence="1">
    <location>
        <begin position="19"/>
        <end position="35"/>
    </location>
</feature>
<evidence type="ECO:0000313" key="2">
    <source>
        <dbReference type="EMBL" id="KAF6466132.1"/>
    </source>
</evidence>
<reference evidence="2 3" key="1">
    <citation type="journal article" date="2020" name="Nature">
        <title>Six reference-quality genomes reveal evolution of bat adaptations.</title>
        <authorList>
            <person name="Jebb D."/>
            <person name="Huang Z."/>
            <person name="Pippel M."/>
            <person name="Hughes G.M."/>
            <person name="Lavrichenko K."/>
            <person name="Devanna P."/>
            <person name="Winkler S."/>
            <person name="Jermiin L.S."/>
            <person name="Skirmuntt E.C."/>
            <person name="Katzourakis A."/>
            <person name="Burkitt-Gray L."/>
            <person name="Ray D.A."/>
            <person name="Sullivan K.A.M."/>
            <person name="Roscito J.G."/>
            <person name="Kirilenko B.M."/>
            <person name="Davalos L.M."/>
            <person name="Corthals A.P."/>
            <person name="Power M.L."/>
            <person name="Jones G."/>
            <person name="Ransome R.D."/>
            <person name="Dechmann D.K.N."/>
            <person name="Locatelli A.G."/>
            <person name="Puechmaille S.J."/>
            <person name="Fedrigo O."/>
            <person name="Jarvis E.D."/>
            <person name="Hiller M."/>
            <person name="Vernes S.C."/>
            <person name="Myers E.W."/>
            <person name="Teeling E.C."/>
        </authorList>
    </citation>
    <scope>NUCLEOTIDE SEQUENCE [LARGE SCALE GENOMIC DNA]</scope>
    <source>
        <strain evidence="2">MRouAeg1</strain>
        <tissue evidence="2">Muscle</tissue>
    </source>
</reference>
<feature type="region of interest" description="Disordered" evidence="1">
    <location>
        <begin position="1"/>
        <end position="39"/>
    </location>
</feature>
<proteinExistence type="predicted"/>
<sequence length="144" mass="15575">MHHRPRERVRPPAARPGPRRREGTGCRAGPAERHRGVVGQSTRSRLLRVFCQVNHISLSLNVILWRKEHDPLGEKAFRAVYRKGDTCAPHTTDTGRVTGLEPSAGLRTPGLEKGGRAASRESSAALLVAGASGEAKDRGLNSST</sequence>